<dbReference type="InterPro" id="IPR051911">
    <property type="entry name" value="SDR_oxidoreductase"/>
</dbReference>
<dbReference type="PRINTS" id="PR00081">
    <property type="entry name" value="GDHRDH"/>
</dbReference>
<dbReference type="Proteomes" id="UP001465976">
    <property type="component" value="Unassembled WGS sequence"/>
</dbReference>
<evidence type="ECO:0000256" key="2">
    <source>
        <dbReference type="ARBA" id="ARBA00023002"/>
    </source>
</evidence>
<proteinExistence type="inferred from homology"/>
<dbReference type="InterPro" id="IPR002347">
    <property type="entry name" value="SDR_fam"/>
</dbReference>
<dbReference type="CDD" id="cd05374">
    <property type="entry name" value="17beta-HSD-like_SDR_c"/>
    <property type="match status" value="1"/>
</dbReference>
<dbReference type="PANTHER" id="PTHR43976:SF16">
    <property type="entry name" value="SHORT-CHAIN DEHYDROGENASE_REDUCTASE FAMILY PROTEIN"/>
    <property type="match status" value="1"/>
</dbReference>
<organism evidence="4 5">
    <name type="scientific">Marasmius crinis-equi</name>
    <dbReference type="NCBI Taxonomy" id="585013"/>
    <lineage>
        <taxon>Eukaryota</taxon>
        <taxon>Fungi</taxon>
        <taxon>Dikarya</taxon>
        <taxon>Basidiomycota</taxon>
        <taxon>Agaricomycotina</taxon>
        <taxon>Agaricomycetes</taxon>
        <taxon>Agaricomycetidae</taxon>
        <taxon>Agaricales</taxon>
        <taxon>Marasmiineae</taxon>
        <taxon>Marasmiaceae</taxon>
        <taxon>Marasmius</taxon>
    </lineage>
</organism>
<keyword evidence="5" id="KW-1185">Reference proteome</keyword>
<dbReference type="PRINTS" id="PR00080">
    <property type="entry name" value="SDRFAMILY"/>
</dbReference>
<dbReference type="PANTHER" id="PTHR43976">
    <property type="entry name" value="SHORT CHAIN DEHYDROGENASE"/>
    <property type="match status" value="1"/>
</dbReference>
<name>A0ABR3FGU1_9AGAR</name>
<sequence length="307" mass="33553">MTQLVWLITGTSTGLGRDLALAALNRGDKVVATARSRSIGQIDDLKAKGAETLELDVTAPLEQLQEVAKKAVSFYGRVDVVVNNAGYILVGAIEENTPQETYEQFNTNVFGALNVSRAFLPYMRERKSGTIIFCGSIVGWGELPNAGLYTATKWALRGMSAFSERSLAFRTHSLSFLGLSETLNTEISPLGLRSICIDFGYFRTSFLSGNHRQARVSRIADYNEMKEKAEAALEQYNGKQPGNPRNGVEVILDIVRGEGVAKGKPAPLNIQLGSDCYDTAKQHCEKALSNLAEWKDASFSTDFPKGQ</sequence>
<keyword evidence="2" id="KW-0560">Oxidoreductase</keyword>
<evidence type="ECO:0008006" key="6">
    <source>
        <dbReference type="Google" id="ProtNLM"/>
    </source>
</evidence>
<accession>A0ABR3FGU1</accession>
<evidence type="ECO:0000313" key="5">
    <source>
        <dbReference type="Proteomes" id="UP001465976"/>
    </source>
</evidence>
<dbReference type="Gene3D" id="3.40.50.720">
    <property type="entry name" value="NAD(P)-binding Rossmann-like Domain"/>
    <property type="match status" value="1"/>
</dbReference>
<dbReference type="Pfam" id="PF00106">
    <property type="entry name" value="adh_short"/>
    <property type="match status" value="1"/>
</dbReference>
<dbReference type="SUPFAM" id="SSF51735">
    <property type="entry name" value="NAD(P)-binding Rossmann-fold domains"/>
    <property type="match status" value="1"/>
</dbReference>
<evidence type="ECO:0000256" key="1">
    <source>
        <dbReference type="ARBA" id="ARBA00006484"/>
    </source>
</evidence>
<dbReference type="EMBL" id="JBAHYK010000392">
    <property type="protein sequence ID" value="KAL0574491.1"/>
    <property type="molecule type" value="Genomic_DNA"/>
</dbReference>
<gene>
    <name evidence="4" type="ORF">V5O48_007466</name>
</gene>
<protein>
    <recommendedName>
        <fullName evidence="6">NAD(P)-binding protein</fullName>
    </recommendedName>
</protein>
<dbReference type="InterPro" id="IPR036291">
    <property type="entry name" value="NAD(P)-bd_dom_sf"/>
</dbReference>
<evidence type="ECO:0000256" key="3">
    <source>
        <dbReference type="RuleBase" id="RU000363"/>
    </source>
</evidence>
<comment type="caution">
    <text evidence="4">The sequence shown here is derived from an EMBL/GenBank/DDBJ whole genome shotgun (WGS) entry which is preliminary data.</text>
</comment>
<comment type="similarity">
    <text evidence="1 3">Belongs to the short-chain dehydrogenases/reductases (SDR) family.</text>
</comment>
<evidence type="ECO:0000313" key="4">
    <source>
        <dbReference type="EMBL" id="KAL0574491.1"/>
    </source>
</evidence>
<reference evidence="4 5" key="1">
    <citation type="submission" date="2024-02" db="EMBL/GenBank/DDBJ databases">
        <title>A draft genome for the cacao thread blight pathogen Marasmius crinis-equi.</title>
        <authorList>
            <person name="Cohen S.P."/>
            <person name="Baruah I.K."/>
            <person name="Amoako-Attah I."/>
            <person name="Bukari Y."/>
            <person name="Meinhardt L.W."/>
            <person name="Bailey B.A."/>
        </authorList>
    </citation>
    <scope>NUCLEOTIDE SEQUENCE [LARGE SCALE GENOMIC DNA]</scope>
    <source>
        <strain evidence="4 5">GH-76</strain>
    </source>
</reference>